<dbReference type="AlphaFoldDB" id="D7L6U3"/>
<dbReference type="STRING" id="81972.D7L6U3"/>
<dbReference type="EC" id="3.4.16.-" evidence="11"/>
<keyword evidence="4 11" id="KW-0121">Carboxypeptidase</keyword>
<dbReference type="PROSITE" id="PS00560">
    <property type="entry name" value="CARBOXYPEPT_SER_HIS"/>
    <property type="match status" value="1"/>
</dbReference>
<evidence type="ECO:0000256" key="2">
    <source>
        <dbReference type="ARBA" id="ARBA00009431"/>
    </source>
</evidence>
<evidence type="ECO:0000256" key="1">
    <source>
        <dbReference type="ARBA" id="ARBA00004613"/>
    </source>
</evidence>
<evidence type="ECO:0000256" key="9">
    <source>
        <dbReference type="ARBA" id="ARBA00023180"/>
    </source>
</evidence>
<dbReference type="eggNOG" id="KOG1282">
    <property type="taxonomic scope" value="Eukaryota"/>
</dbReference>
<dbReference type="Gramene" id="fgenesh2_kg.3__2742__AT3G25420.1">
    <property type="protein sequence ID" value="fgenesh2_kg.3__2742__AT3G25420.1"/>
    <property type="gene ID" value="fgenesh2_kg.3__2742__AT3G25420.1"/>
</dbReference>
<dbReference type="PROSITE" id="PS00131">
    <property type="entry name" value="CARBOXYPEPT_SER_SER"/>
    <property type="match status" value="1"/>
</dbReference>
<dbReference type="InterPro" id="IPR033124">
    <property type="entry name" value="Ser_caboxypep_his_AS"/>
</dbReference>
<proteinExistence type="inferred from homology"/>
<keyword evidence="13" id="KW-1185">Reference proteome</keyword>
<name>D7L6U3_ARALL</name>
<dbReference type="Gene3D" id="3.40.50.12670">
    <property type="match status" value="1"/>
</dbReference>
<dbReference type="Proteomes" id="UP000008694">
    <property type="component" value="Unassembled WGS sequence"/>
</dbReference>
<keyword evidence="5 11" id="KW-0645">Protease</keyword>
<dbReference type="FunFam" id="3.40.50.11320:FF:000002">
    <property type="entry name" value="Carboxypeptidase"/>
    <property type="match status" value="1"/>
</dbReference>
<dbReference type="InterPro" id="IPR018202">
    <property type="entry name" value="Ser_caboxypep_ser_AS"/>
</dbReference>
<evidence type="ECO:0000256" key="4">
    <source>
        <dbReference type="ARBA" id="ARBA00022645"/>
    </source>
</evidence>
<dbReference type="PRINTS" id="PR00724">
    <property type="entry name" value="CRBOXYPTASEC"/>
</dbReference>
<dbReference type="HOGENOM" id="CLU_008523_0_1_1"/>
<protein>
    <recommendedName>
        <fullName evidence="11">Carboxypeptidase</fullName>
        <ecNumber evidence="11">3.4.16.-</ecNumber>
    </recommendedName>
</protein>
<keyword evidence="3" id="KW-0964">Secreted</keyword>
<dbReference type="GO" id="GO:0019748">
    <property type="term" value="P:secondary metabolic process"/>
    <property type="evidence" value="ECO:0007669"/>
    <property type="project" value="TreeGrafter"/>
</dbReference>
<dbReference type="GO" id="GO:0005576">
    <property type="term" value="C:extracellular region"/>
    <property type="evidence" value="ECO:0007669"/>
    <property type="project" value="UniProtKB-SubCell"/>
</dbReference>
<dbReference type="GO" id="GO:0016747">
    <property type="term" value="F:acyltransferase activity, transferring groups other than amino-acyl groups"/>
    <property type="evidence" value="ECO:0007669"/>
    <property type="project" value="TreeGrafter"/>
</dbReference>
<comment type="similarity">
    <text evidence="2 11">Belongs to the peptidase S10 family.</text>
</comment>
<keyword evidence="7 11" id="KW-0378">Hydrolase</keyword>
<dbReference type="GO" id="GO:0004185">
    <property type="term" value="F:serine-type carboxypeptidase activity"/>
    <property type="evidence" value="ECO:0007669"/>
    <property type="project" value="UniProtKB-UniRule"/>
</dbReference>
<keyword evidence="8" id="KW-1015">Disulfide bond</keyword>
<feature type="chain" id="PRO_5005126875" description="Carboxypeptidase" evidence="11">
    <location>
        <begin position="20"/>
        <end position="509"/>
    </location>
</feature>
<evidence type="ECO:0000256" key="7">
    <source>
        <dbReference type="ARBA" id="ARBA00022801"/>
    </source>
</evidence>
<keyword evidence="6 11" id="KW-0732">Signal</keyword>
<dbReference type="PANTHER" id="PTHR11802:SF334">
    <property type="entry name" value="SERINE CARBOXYPEPTIDASE-LIKE 21"/>
    <property type="match status" value="1"/>
</dbReference>
<organism evidence="13">
    <name type="scientific">Arabidopsis lyrata subsp. lyrata</name>
    <name type="common">Lyre-leaved rock-cress</name>
    <dbReference type="NCBI Taxonomy" id="81972"/>
    <lineage>
        <taxon>Eukaryota</taxon>
        <taxon>Viridiplantae</taxon>
        <taxon>Streptophyta</taxon>
        <taxon>Embryophyta</taxon>
        <taxon>Tracheophyta</taxon>
        <taxon>Spermatophyta</taxon>
        <taxon>Magnoliopsida</taxon>
        <taxon>eudicotyledons</taxon>
        <taxon>Gunneridae</taxon>
        <taxon>Pentapetalae</taxon>
        <taxon>rosids</taxon>
        <taxon>malvids</taxon>
        <taxon>Brassicales</taxon>
        <taxon>Brassicaceae</taxon>
        <taxon>Camelineae</taxon>
        <taxon>Arabidopsis</taxon>
    </lineage>
</organism>
<gene>
    <name evidence="12" type="ORF">ARALYDRAFT_480041</name>
</gene>
<dbReference type="FunFam" id="3.40.50.12670:FF:000002">
    <property type="entry name" value="Carboxypeptidase"/>
    <property type="match status" value="1"/>
</dbReference>
<dbReference type="GO" id="GO:0006508">
    <property type="term" value="P:proteolysis"/>
    <property type="evidence" value="ECO:0007669"/>
    <property type="project" value="UniProtKB-KW"/>
</dbReference>
<accession>D7L6U3</accession>
<dbReference type="InterPro" id="IPR001563">
    <property type="entry name" value="Peptidase_S10"/>
</dbReference>
<evidence type="ECO:0000256" key="8">
    <source>
        <dbReference type="ARBA" id="ARBA00023157"/>
    </source>
</evidence>
<evidence type="ECO:0000313" key="12">
    <source>
        <dbReference type="EMBL" id="EFH59863.1"/>
    </source>
</evidence>
<dbReference type="Pfam" id="PF00450">
    <property type="entry name" value="Peptidase_S10"/>
    <property type="match status" value="1"/>
</dbReference>
<evidence type="ECO:0000256" key="10">
    <source>
        <dbReference type="ARBA" id="ARBA00037399"/>
    </source>
</evidence>
<sequence>MGWLVEAIVASILLSLCFAITESAPKSALITELPGFNGTFPSKHYAGYVAIDKHRNKNLWYYFVESERNASVDPVVLWLNGGPGCSSMDGFVYEHGPFNFEPKKRNSHLLHLNPYSWSKVSNIIYLDSPVGVGFSYSNDNADYTTNDTKTAFDSHRFLLEWFKMFPEFRSNPFFISGESYAGIYVPTLAAQVVKGHKNVTTKPLINFKGYLVGNGVTDEVFDGNALVPFTHGMGLISDELYEETKLVCNGTYYTGGHSGVSKECADKLKKVSDTVSLLNLYNILEPCYHGTSLSALDIEFLPKSLLTLGKTEKPMAVRKRMFGRAWPLGAVVRPGIVPSWSQLLEGSGVPCIDDTVATKWLNDPAVRKAVHAKEVSTLSTHFIIFFLISLSIGNWKLCSSQLEYRHDTGSMIEYHRNLTLSGFRALVFSGDHDMCVPYTGSEAWTKAMGYKVVDEWRPWISNNQAAGFTQGYANNLTFLTIKGAGHTVPEYKPRESLDFYSRFLAGEKI</sequence>
<evidence type="ECO:0000256" key="5">
    <source>
        <dbReference type="ARBA" id="ARBA00022670"/>
    </source>
</evidence>
<dbReference type="FunFam" id="3.40.50.1820:FF:000143">
    <property type="entry name" value="Carboxypeptidase"/>
    <property type="match status" value="1"/>
</dbReference>
<dbReference type="EMBL" id="GL348715">
    <property type="protein sequence ID" value="EFH59863.1"/>
    <property type="molecule type" value="Genomic_DNA"/>
</dbReference>
<dbReference type="SUPFAM" id="SSF53474">
    <property type="entry name" value="alpha/beta-Hydrolases"/>
    <property type="match status" value="1"/>
</dbReference>
<reference evidence="13" key="1">
    <citation type="journal article" date="2011" name="Nat. Genet.">
        <title>The Arabidopsis lyrata genome sequence and the basis of rapid genome size change.</title>
        <authorList>
            <person name="Hu T.T."/>
            <person name="Pattyn P."/>
            <person name="Bakker E.G."/>
            <person name="Cao J."/>
            <person name="Cheng J.-F."/>
            <person name="Clark R.M."/>
            <person name="Fahlgren N."/>
            <person name="Fawcett J.A."/>
            <person name="Grimwood J."/>
            <person name="Gundlach H."/>
            <person name="Haberer G."/>
            <person name="Hollister J.D."/>
            <person name="Ossowski S."/>
            <person name="Ottilar R.P."/>
            <person name="Salamov A.A."/>
            <person name="Schneeberger K."/>
            <person name="Spannagl M."/>
            <person name="Wang X."/>
            <person name="Yang L."/>
            <person name="Nasrallah M.E."/>
            <person name="Bergelson J."/>
            <person name="Carrington J.C."/>
            <person name="Gaut B.S."/>
            <person name="Schmutz J."/>
            <person name="Mayer K.F.X."/>
            <person name="Van de Peer Y."/>
            <person name="Grigoriev I.V."/>
            <person name="Nordborg M."/>
            <person name="Weigel D."/>
            <person name="Guo Y.-L."/>
        </authorList>
    </citation>
    <scope>NUCLEOTIDE SEQUENCE [LARGE SCALE GENOMIC DNA]</scope>
    <source>
        <strain evidence="13">cv. MN47</strain>
    </source>
</reference>
<evidence type="ECO:0000256" key="11">
    <source>
        <dbReference type="RuleBase" id="RU361156"/>
    </source>
</evidence>
<dbReference type="InterPro" id="IPR029058">
    <property type="entry name" value="AB_hydrolase_fold"/>
</dbReference>
<dbReference type="MEROPS" id="S10.A10"/>
<dbReference type="Gene3D" id="3.40.50.1820">
    <property type="entry name" value="alpha/beta hydrolase"/>
    <property type="match status" value="1"/>
</dbReference>
<keyword evidence="9" id="KW-0325">Glycoprotein</keyword>
<comment type="subcellular location">
    <subcellularLocation>
        <location evidence="1">Secreted</location>
    </subcellularLocation>
</comment>
<evidence type="ECO:0000256" key="3">
    <source>
        <dbReference type="ARBA" id="ARBA00022525"/>
    </source>
</evidence>
<feature type="signal peptide" evidence="11">
    <location>
        <begin position="1"/>
        <end position="19"/>
    </location>
</feature>
<comment type="function">
    <text evidence="10">Probable carboxypeptidase.</text>
</comment>
<dbReference type="PANTHER" id="PTHR11802">
    <property type="entry name" value="SERINE PROTEASE FAMILY S10 SERINE CARBOXYPEPTIDASE"/>
    <property type="match status" value="1"/>
</dbReference>
<evidence type="ECO:0000256" key="6">
    <source>
        <dbReference type="ARBA" id="ARBA00022729"/>
    </source>
</evidence>
<evidence type="ECO:0000313" key="13">
    <source>
        <dbReference type="Proteomes" id="UP000008694"/>
    </source>
</evidence>